<feature type="non-terminal residue" evidence="1">
    <location>
        <position position="42"/>
    </location>
</feature>
<dbReference type="EMBL" id="CAJVQC010129518">
    <property type="protein sequence ID" value="CAG8841208.1"/>
    <property type="molecule type" value="Genomic_DNA"/>
</dbReference>
<name>A0ACA9SK13_9GLOM</name>
<accession>A0ACA9SK13</accession>
<protein>
    <submittedName>
        <fullName evidence="1">12257_t:CDS:1</fullName>
    </submittedName>
</protein>
<proteinExistence type="predicted"/>
<feature type="non-terminal residue" evidence="1">
    <location>
        <position position="1"/>
    </location>
</feature>
<gene>
    <name evidence="1" type="ORF">RPERSI_LOCUS31771</name>
</gene>
<dbReference type="Proteomes" id="UP000789920">
    <property type="component" value="Unassembled WGS sequence"/>
</dbReference>
<evidence type="ECO:0000313" key="1">
    <source>
        <dbReference type="EMBL" id="CAG8841208.1"/>
    </source>
</evidence>
<sequence>TRLMEYLLDYEDDMKNHLPGFALFSLYLVTSLMEHLSDYEDD</sequence>
<comment type="caution">
    <text evidence="1">The sequence shown here is derived from an EMBL/GenBank/DDBJ whole genome shotgun (WGS) entry which is preliminary data.</text>
</comment>
<evidence type="ECO:0000313" key="2">
    <source>
        <dbReference type="Proteomes" id="UP000789920"/>
    </source>
</evidence>
<keyword evidence="2" id="KW-1185">Reference proteome</keyword>
<organism evidence="1 2">
    <name type="scientific">Racocetra persica</name>
    <dbReference type="NCBI Taxonomy" id="160502"/>
    <lineage>
        <taxon>Eukaryota</taxon>
        <taxon>Fungi</taxon>
        <taxon>Fungi incertae sedis</taxon>
        <taxon>Mucoromycota</taxon>
        <taxon>Glomeromycotina</taxon>
        <taxon>Glomeromycetes</taxon>
        <taxon>Diversisporales</taxon>
        <taxon>Gigasporaceae</taxon>
        <taxon>Racocetra</taxon>
    </lineage>
</organism>
<reference evidence="1" key="1">
    <citation type="submission" date="2021-06" db="EMBL/GenBank/DDBJ databases">
        <authorList>
            <person name="Kallberg Y."/>
            <person name="Tangrot J."/>
            <person name="Rosling A."/>
        </authorList>
    </citation>
    <scope>NUCLEOTIDE SEQUENCE</scope>
    <source>
        <strain evidence="1">MA461A</strain>
    </source>
</reference>